<evidence type="ECO:0000313" key="2">
    <source>
        <dbReference type="EMBL" id="ORX51018.1"/>
    </source>
</evidence>
<evidence type="ECO:0000256" key="1">
    <source>
        <dbReference type="SAM" id="Phobius"/>
    </source>
</evidence>
<protein>
    <submittedName>
        <fullName evidence="2">Uncharacterized protein</fullName>
    </submittedName>
</protein>
<accession>A0A1Y1VA92</accession>
<organism evidence="2 3">
    <name type="scientific">Piromyces finnis</name>
    <dbReference type="NCBI Taxonomy" id="1754191"/>
    <lineage>
        <taxon>Eukaryota</taxon>
        <taxon>Fungi</taxon>
        <taxon>Fungi incertae sedis</taxon>
        <taxon>Chytridiomycota</taxon>
        <taxon>Chytridiomycota incertae sedis</taxon>
        <taxon>Neocallimastigomycetes</taxon>
        <taxon>Neocallimastigales</taxon>
        <taxon>Neocallimastigaceae</taxon>
        <taxon>Piromyces</taxon>
    </lineage>
</organism>
<dbReference type="Proteomes" id="UP000193719">
    <property type="component" value="Unassembled WGS sequence"/>
</dbReference>
<comment type="caution">
    <text evidence="2">The sequence shown here is derived from an EMBL/GenBank/DDBJ whole genome shotgun (WGS) entry which is preliminary data.</text>
</comment>
<feature type="transmembrane region" description="Helical" evidence="1">
    <location>
        <begin position="6"/>
        <end position="31"/>
    </location>
</feature>
<keyword evidence="1" id="KW-0812">Transmembrane</keyword>
<dbReference type="EMBL" id="MCFH01000019">
    <property type="protein sequence ID" value="ORX51018.1"/>
    <property type="molecule type" value="Genomic_DNA"/>
</dbReference>
<dbReference type="AlphaFoldDB" id="A0A1Y1VA92"/>
<keyword evidence="3" id="KW-1185">Reference proteome</keyword>
<name>A0A1Y1VA92_9FUNG</name>
<keyword evidence="1" id="KW-0472">Membrane</keyword>
<keyword evidence="1" id="KW-1133">Transmembrane helix</keyword>
<reference evidence="2 3" key="1">
    <citation type="submission" date="2016-08" db="EMBL/GenBank/DDBJ databases">
        <title>Genomes of anaerobic fungi encode conserved fungal cellulosomes for biomass hydrolysis.</title>
        <authorList>
            <consortium name="DOE Joint Genome Institute"/>
            <person name="Haitjema C.H."/>
            <person name="Gilmore S.P."/>
            <person name="Henske J.K."/>
            <person name="Solomon K.V."/>
            <person name="De Groot R."/>
            <person name="Kuo A."/>
            <person name="Mondo S.J."/>
            <person name="Salamov A.A."/>
            <person name="Labutti K."/>
            <person name="Zhao Z."/>
            <person name="Chiniquy J."/>
            <person name="Barry K."/>
            <person name="Brewer H.M."/>
            <person name="Purvine S.O."/>
            <person name="Wright A.T."/>
            <person name="Boxma B."/>
            <person name="Van Alen T."/>
            <person name="Hackstein J.H."/>
            <person name="Baker S.E."/>
            <person name="Grigoriev I.V."/>
            <person name="O'Malley M.A."/>
        </authorList>
    </citation>
    <scope>NUCLEOTIDE SEQUENCE [LARGE SCALE GENOMIC DNA]</scope>
    <source>
        <strain evidence="3">finn</strain>
    </source>
</reference>
<reference evidence="2 3" key="2">
    <citation type="submission" date="2016-08" db="EMBL/GenBank/DDBJ databases">
        <title>Pervasive Adenine N6-methylation of Active Genes in Fungi.</title>
        <authorList>
            <consortium name="DOE Joint Genome Institute"/>
            <person name="Mondo S.J."/>
            <person name="Dannebaum R.O."/>
            <person name="Kuo R.C."/>
            <person name="Labutti K."/>
            <person name="Haridas S."/>
            <person name="Kuo A."/>
            <person name="Salamov A."/>
            <person name="Ahrendt S.R."/>
            <person name="Lipzen A."/>
            <person name="Sullivan W."/>
            <person name="Andreopoulos W.B."/>
            <person name="Clum A."/>
            <person name="Lindquist E."/>
            <person name="Daum C."/>
            <person name="Ramamoorthy G.K."/>
            <person name="Gryganskyi A."/>
            <person name="Culley D."/>
            <person name="Magnuson J.K."/>
            <person name="James T.Y."/>
            <person name="O'Malley M.A."/>
            <person name="Stajich J.E."/>
            <person name="Spatafora J.W."/>
            <person name="Visel A."/>
            <person name="Grigoriev I.V."/>
        </authorList>
    </citation>
    <scope>NUCLEOTIDE SEQUENCE [LARGE SCALE GENOMIC DNA]</scope>
    <source>
        <strain evidence="3">finn</strain>
    </source>
</reference>
<proteinExistence type="predicted"/>
<gene>
    <name evidence="2" type="ORF">BCR36DRAFT_412003</name>
</gene>
<evidence type="ECO:0000313" key="3">
    <source>
        <dbReference type="Proteomes" id="UP000193719"/>
    </source>
</evidence>
<sequence>MNKSTFLIYIGYMSIALVLGVIIGFIIIYSYKLIKKLTKRKESSKNKEIKGISTSFSTELVQDSNEYNIDIDYDFDLPSFSSPQYNLYPNQKILETSSEEITFNTTNTLKRLIDIDTAKKQANHISVV</sequence>